<dbReference type="EMBL" id="AGDZ01000019">
    <property type="protein sequence ID" value="EMB25187.1"/>
    <property type="molecule type" value="Genomic_DNA"/>
</dbReference>
<evidence type="ECO:0000256" key="1">
    <source>
        <dbReference type="SAM" id="Phobius"/>
    </source>
</evidence>
<keyword evidence="1" id="KW-0812">Transmembrane</keyword>
<gene>
    <name evidence="3" type="ORF">HMPREF9733_01249</name>
</gene>
<accession>M2BJH8</accession>
<evidence type="ECO:0000313" key="4">
    <source>
        <dbReference type="Proteomes" id="UP000016183"/>
    </source>
</evidence>
<dbReference type="InterPro" id="IPR007621">
    <property type="entry name" value="TPM_dom"/>
</dbReference>
<dbReference type="PANTHER" id="PTHR30373:SF2">
    <property type="entry name" value="UPF0603 PROTEIN YGCG"/>
    <property type="match status" value="1"/>
</dbReference>
<dbReference type="OrthoDB" id="9810918at2"/>
<dbReference type="PATRIC" id="fig|999437.3.peg.1276"/>
<keyword evidence="1" id="KW-1133">Transmembrane helix</keyword>
<dbReference type="Pfam" id="PF04536">
    <property type="entry name" value="TPM_phosphatase"/>
    <property type="match status" value="1"/>
</dbReference>
<dbReference type="PANTHER" id="PTHR30373">
    <property type="entry name" value="UPF0603 PROTEIN YGCG"/>
    <property type="match status" value="1"/>
</dbReference>
<dbReference type="Proteomes" id="UP000016183">
    <property type="component" value="Unassembled WGS sequence"/>
</dbReference>
<evidence type="ECO:0000259" key="2">
    <source>
        <dbReference type="Pfam" id="PF04536"/>
    </source>
</evidence>
<proteinExistence type="predicted"/>
<dbReference type="Gene3D" id="3.10.310.50">
    <property type="match status" value="1"/>
</dbReference>
<comment type="caution">
    <text evidence="3">The sequence shown here is derived from an EMBL/GenBank/DDBJ whole genome shotgun (WGS) entry which is preliminary data.</text>
</comment>
<feature type="transmembrane region" description="Helical" evidence="1">
    <location>
        <begin position="179"/>
        <end position="207"/>
    </location>
</feature>
<sequence>MKKNIKKLLIFSIFLFTAAVDIFPLNVPKLKGPVNDLAGILSDDQKTEIEIFLFEIEKKSDVQIAVLTIPSLEGENCEEYSLRVAETWQLGSKEKDSGVLLLVAVNDKKMRIEVGYGLEASLTDAIAGRIIRNVIAPEFKTGNFGSGIFLGVKAIAGCALQDESMLSKINSYDDDSDGFAIIVGLTALFILWFIFCRLIPCFFWILYRLITLKGFTGQELVTNLFTSRSAFKFSGSSGGGGGYSGGGGSFGGGGASGSW</sequence>
<organism evidence="3 4">
    <name type="scientific">Treponema denticola SP33</name>
    <dbReference type="NCBI Taxonomy" id="999437"/>
    <lineage>
        <taxon>Bacteria</taxon>
        <taxon>Pseudomonadati</taxon>
        <taxon>Spirochaetota</taxon>
        <taxon>Spirochaetia</taxon>
        <taxon>Spirochaetales</taxon>
        <taxon>Treponemataceae</taxon>
        <taxon>Treponema</taxon>
    </lineage>
</organism>
<protein>
    <recommendedName>
        <fullName evidence="2">TPM domain-containing protein</fullName>
    </recommendedName>
</protein>
<name>M2BJH8_TREDN</name>
<dbReference type="HOGENOM" id="CLU_035211_1_2_12"/>
<keyword evidence="1" id="KW-0472">Membrane</keyword>
<dbReference type="AlphaFoldDB" id="M2BJH8"/>
<dbReference type="RefSeq" id="WP_010695081.1">
    <property type="nucleotide sequence ID" value="NZ_KB442453.1"/>
</dbReference>
<reference evidence="3 4" key="1">
    <citation type="submission" date="2012-01" db="EMBL/GenBank/DDBJ databases">
        <title>The Genome Sequence of Treponema denticola SP33.</title>
        <authorList>
            <consortium name="The Broad Institute Genome Sequencing Platform"/>
            <person name="Earl A."/>
            <person name="Ward D."/>
            <person name="Feldgarden M."/>
            <person name="Gevers D."/>
            <person name="Blanton J.M."/>
            <person name="Fenno C.J."/>
            <person name="Baranova O.V."/>
            <person name="Mathney J."/>
            <person name="Dewhirst F.E."/>
            <person name="Izard J."/>
            <person name="Young S.K."/>
            <person name="Zeng Q."/>
            <person name="Gargeya S."/>
            <person name="Fitzgerald M."/>
            <person name="Haas B."/>
            <person name="Abouelleil A."/>
            <person name="Alvarado L."/>
            <person name="Arachchi H.M."/>
            <person name="Berlin A."/>
            <person name="Chapman S.B."/>
            <person name="Gearin G."/>
            <person name="Goldberg J."/>
            <person name="Griggs A."/>
            <person name="Gujja S."/>
            <person name="Hansen M."/>
            <person name="Heiman D."/>
            <person name="Howarth C."/>
            <person name="Larimer J."/>
            <person name="Lui A."/>
            <person name="MacDonald P.J.P."/>
            <person name="McCowen C."/>
            <person name="Montmayeur A."/>
            <person name="Murphy C."/>
            <person name="Neiman D."/>
            <person name="Pearson M."/>
            <person name="Priest M."/>
            <person name="Roberts A."/>
            <person name="Saif S."/>
            <person name="Shea T."/>
            <person name="Sisk P."/>
            <person name="Stolte C."/>
            <person name="Sykes S."/>
            <person name="Wortman J."/>
            <person name="Nusbaum C."/>
            <person name="Birren B."/>
        </authorList>
    </citation>
    <scope>NUCLEOTIDE SEQUENCE [LARGE SCALE GENOMIC DNA]</scope>
    <source>
        <strain evidence="3 4">SP33</strain>
    </source>
</reference>
<evidence type="ECO:0000313" key="3">
    <source>
        <dbReference type="EMBL" id="EMB25187.1"/>
    </source>
</evidence>
<feature type="domain" description="TPM" evidence="2">
    <location>
        <begin position="34"/>
        <end position="156"/>
    </location>
</feature>